<organism evidence="2 3">
    <name type="scientific">Aureimonas flava</name>
    <dbReference type="NCBI Taxonomy" id="2320271"/>
    <lineage>
        <taxon>Bacteria</taxon>
        <taxon>Pseudomonadati</taxon>
        <taxon>Pseudomonadota</taxon>
        <taxon>Alphaproteobacteria</taxon>
        <taxon>Hyphomicrobiales</taxon>
        <taxon>Aurantimonadaceae</taxon>
        <taxon>Aureimonas</taxon>
    </lineage>
</organism>
<evidence type="ECO:0000256" key="1">
    <source>
        <dbReference type="SAM" id="Phobius"/>
    </source>
</evidence>
<evidence type="ECO:0000313" key="3">
    <source>
        <dbReference type="Proteomes" id="UP000265750"/>
    </source>
</evidence>
<keyword evidence="1" id="KW-0812">Transmembrane</keyword>
<name>A0A3A1WHE3_9HYPH</name>
<dbReference type="AlphaFoldDB" id="A0A3A1WHE3"/>
<accession>A0A3A1WHE3</accession>
<keyword evidence="3" id="KW-1185">Reference proteome</keyword>
<keyword evidence="1" id="KW-1133">Transmembrane helix</keyword>
<evidence type="ECO:0000313" key="2">
    <source>
        <dbReference type="EMBL" id="RIX99219.1"/>
    </source>
</evidence>
<sequence>MPAPAGRAPGRRMLRSASFARAATRRFLSDRAGATAIEYGLIVALVGLALLAGLGDTHDGVAALFNDLMEKVADILKEP</sequence>
<comment type="caution">
    <text evidence="2">The sequence shown here is derived from an EMBL/GenBank/DDBJ whole genome shotgun (WGS) entry which is preliminary data.</text>
</comment>
<proteinExistence type="predicted"/>
<keyword evidence="1" id="KW-0472">Membrane</keyword>
<dbReference type="Pfam" id="PF04964">
    <property type="entry name" value="Flp_Fap"/>
    <property type="match status" value="1"/>
</dbReference>
<reference evidence="3" key="1">
    <citation type="submission" date="2018-09" db="EMBL/GenBank/DDBJ databases">
        <authorList>
            <person name="Tuo L."/>
        </authorList>
    </citation>
    <scope>NUCLEOTIDE SEQUENCE [LARGE SCALE GENOMIC DNA]</scope>
    <source>
        <strain evidence="3">M2BS4Y-1</strain>
    </source>
</reference>
<feature type="transmembrane region" description="Helical" evidence="1">
    <location>
        <begin position="36"/>
        <end position="55"/>
    </location>
</feature>
<protein>
    <submittedName>
        <fullName evidence="2">Flp family type IVb pilin</fullName>
    </submittedName>
</protein>
<dbReference type="InterPro" id="IPR007047">
    <property type="entry name" value="Flp_Fap"/>
</dbReference>
<dbReference type="EMBL" id="QYRN01000008">
    <property type="protein sequence ID" value="RIX99219.1"/>
    <property type="molecule type" value="Genomic_DNA"/>
</dbReference>
<gene>
    <name evidence="2" type="ORF">D3218_15750</name>
</gene>
<dbReference type="Proteomes" id="UP000265750">
    <property type="component" value="Unassembled WGS sequence"/>
</dbReference>